<reference evidence="2" key="1">
    <citation type="submission" date="2020-05" db="EMBL/GenBank/DDBJ databases">
        <authorList>
            <person name="Chiriac C."/>
            <person name="Salcher M."/>
            <person name="Ghai R."/>
            <person name="Kavagutti S V."/>
        </authorList>
    </citation>
    <scope>NUCLEOTIDE SEQUENCE</scope>
</reference>
<dbReference type="Pfam" id="PF06983">
    <property type="entry name" value="3-dmu-9_3-mt"/>
    <property type="match status" value="1"/>
</dbReference>
<protein>
    <submittedName>
        <fullName evidence="2">Unannotated protein</fullName>
    </submittedName>
</protein>
<evidence type="ECO:0000259" key="1">
    <source>
        <dbReference type="Pfam" id="PF06983"/>
    </source>
</evidence>
<dbReference type="Gene3D" id="3.10.180.10">
    <property type="entry name" value="2,3-Dihydroxybiphenyl 1,2-Dioxygenase, domain 1"/>
    <property type="match status" value="1"/>
</dbReference>
<proteinExistence type="predicted"/>
<dbReference type="EMBL" id="CAFBQV010000148">
    <property type="protein sequence ID" value="CAB5066143.1"/>
    <property type="molecule type" value="Genomic_DNA"/>
</dbReference>
<dbReference type="AlphaFoldDB" id="A0A6J6BN57"/>
<gene>
    <name evidence="2" type="ORF">UFOPK1353_00861</name>
    <name evidence="3" type="ORF">UFOPK2292_00438</name>
    <name evidence="4" type="ORF">UFOPK4345_00936</name>
</gene>
<dbReference type="PANTHER" id="PTHR33990:SF1">
    <property type="entry name" value="PROTEIN YJDN"/>
    <property type="match status" value="1"/>
</dbReference>
<sequence length="142" mass="16439">MARVSTYINTQGRTEEAFEFYSQVFRSPISFRQRFSEFPEMANSLPEHERDGIMHIELSILDGHILMGTDMLESAGHEIRIGNNTTINLEPDNKDDADRFYNLLSQESTEHSNGMSDMDWGAYWGCCLDKFGVRWMINFAKK</sequence>
<evidence type="ECO:0000313" key="3">
    <source>
        <dbReference type="EMBL" id="CAB4663828.1"/>
    </source>
</evidence>
<dbReference type="PANTHER" id="PTHR33990">
    <property type="entry name" value="PROTEIN YJDN-RELATED"/>
    <property type="match status" value="1"/>
</dbReference>
<evidence type="ECO:0000313" key="2">
    <source>
        <dbReference type="EMBL" id="CAB4539813.1"/>
    </source>
</evidence>
<feature type="domain" description="PhnB-like" evidence="1">
    <location>
        <begin position="8"/>
        <end position="137"/>
    </location>
</feature>
<dbReference type="EMBL" id="CAEZWU010000046">
    <property type="protein sequence ID" value="CAB4663828.1"/>
    <property type="molecule type" value="Genomic_DNA"/>
</dbReference>
<dbReference type="SUPFAM" id="SSF54593">
    <property type="entry name" value="Glyoxalase/Bleomycin resistance protein/Dihydroxybiphenyl dioxygenase"/>
    <property type="match status" value="1"/>
</dbReference>
<name>A0A6J6BN57_9ZZZZ</name>
<dbReference type="InterPro" id="IPR029068">
    <property type="entry name" value="Glyas_Bleomycin-R_OHBP_Dase"/>
</dbReference>
<dbReference type="InterPro" id="IPR028973">
    <property type="entry name" value="PhnB-like"/>
</dbReference>
<accession>A0A6J6BN57</accession>
<dbReference type="EMBL" id="CAEZSE010000146">
    <property type="protein sequence ID" value="CAB4539813.1"/>
    <property type="molecule type" value="Genomic_DNA"/>
</dbReference>
<organism evidence="2">
    <name type="scientific">freshwater metagenome</name>
    <dbReference type="NCBI Taxonomy" id="449393"/>
    <lineage>
        <taxon>unclassified sequences</taxon>
        <taxon>metagenomes</taxon>
        <taxon>ecological metagenomes</taxon>
    </lineage>
</organism>
<evidence type="ECO:0000313" key="4">
    <source>
        <dbReference type="EMBL" id="CAB5066143.1"/>
    </source>
</evidence>
<dbReference type="CDD" id="cd06588">
    <property type="entry name" value="PhnB_like"/>
    <property type="match status" value="1"/>
</dbReference>